<name>A0A9D1KSW1_9FLAO</name>
<comment type="caution">
    <text evidence="7">The sequence shown here is derived from an EMBL/GenBank/DDBJ whole genome shotgun (WGS) entry which is preliminary data.</text>
</comment>
<protein>
    <submittedName>
        <fullName evidence="7">Acyl-ACP--UDP-N-acetylglucosamine O-acyltransferase</fullName>
        <ecNumber evidence="7">2.3.1.129</ecNumber>
    </submittedName>
</protein>
<reference evidence="7" key="1">
    <citation type="submission" date="2020-10" db="EMBL/GenBank/DDBJ databases">
        <authorList>
            <person name="Gilroy R."/>
        </authorList>
    </citation>
    <scope>NUCLEOTIDE SEQUENCE</scope>
    <source>
        <strain evidence="7">1383</strain>
    </source>
</reference>
<dbReference type="Pfam" id="PF13720">
    <property type="entry name" value="Acetyltransf_11"/>
    <property type="match status" value="1"/>
</dbReference>
<dbReference type="SUPFAM" id="SSF51161">
    <property type="entry name" value="Trimeric LpxA-like enzymes"/>
    <property type="match status" value="1"/>
</dbReference>
<dbReference type="Proteomes" id="UP000824161">
    <property type="component" value="Unassembled WGS sequence"/>
</dbReference>
<evidence type="ECO:0000256" key="1">
    <source>
        <dbReference type="ARBA" id="ARBA00022516"/>
    </source>
</evidence>
<keyword evidence="1" id="KW-0444">Lipid biosynthesis</keyword>
<keyword evidence="4" id="KW-0443">Lipid metabolism</keyword>
<dbReference type="NCBIfam" id="TIGR01852">
    <property type="entry name" value="lipid_A_lpxA"/>
    <property type="match status" value="1"/>
</dbReference>
<dbReference type="PANTHER" id="PTHR43480">
    <property type="entry name" value="ACYL-[ACYL-CARRIER-PROTEIN]--UDP-N-ACETYLGLUCOSAMINE O-ACYLTRANSFERASE"/>
    <property type="match status" value="1"/>
</dbReference>
<keyword evidence="2" id="KW-0441">Lipid A biosynthesis</keyword>
<dbReference type="InterPro" id="IPR037157">
    <property type="entry name" value="Acetyltransf_C_sf"/>
</dbReference>
<dbReference type="GO" id="GO:0008780">
    <property type="term" value="F:acyl-[acyl-carrier-protein]-UDP-N-acetylglucosamine O-acyltransferase activity"/>
    <property type="evidence" value="ECO:0007669"/>
    <property type="project" value="UniProtKB-EC"/>
</dbReference>
<dbReference type="PIRSF" id="PIRSF000456">
    <property type="entry name" value="UDP-GlcNAc_acltr"/>
    <property type="match status" value="1"/>
</dbReference>
<dbReference type="Gene3D" id="1.20.1180.10">
    <property type="entry name" value="Udp N-acetylglucosamine O-acyltransferase, C-terminal domain"/>
    <property type="match status" value="1"/>
</dbReference>
<dbReference type="InterPro" id="IPR001451">
    <property type="entry name" value="Hexapep"/>
</dbReference>
<evidence type="ECO:0000313" key="7">
    <source>
        <dbReference type="EMBL" id="HIT97337.1"/>
    </source>
</evidence>
<dbReference type="Gene3D" id="2.160.10.10">
    <property type="entry name" value="Hexapeptide repeat proteins"/>
    <property type="match status" value="1"/>
</dbReference>
<keyword evidence="3 7" id="KW-0808">Transferase</keyword>
<sequence length="269" mass="29185">MDPKSLVYIHPDARIADDVIIEPFTTIAADVEIGSGTWIGPNVTIMDGARIGKDCRIFPGAVISSVPQDLKYRGEKTTCVIGDRTTIHEGVTVSRGTQAAGTTRVGDDCLLMAYVHVAHDCILGNHVILANYVGLTGHCQVDDYAIIGGLAGTHQFTKIGAHAMIAGGTLIRKDVPPYAKAAKEPISYVGVNSIGLHRRGFTSEKVEDIRNVYRVLYQSGHNISQALDIIEQTLPPSKERDEIVRFVRQSQRGIMRGYAGCTDPDAEEE</sequence>
<feature type="domain" description="UDP N-acetylglucosamine O-acyltransferase C-terminal" evidence="6">
    <location>
        <begin position="174"/>
        <end position="255"/>
    </location>
</feature>
<dbReference type="CDD" id="cd03351">
    <property type="entry name" value="LbH_UDP-GlcNAc_AT"/>
    <property type="match status" value="1"/>
</dbReference>
<dbReference type="EC" id="2.3.1.129" evidence="7"/>
<evidence type="ECO:0000259" key="6">
    <source>
        <dbReference type="Pfam" id="PF13720"/>
    </source>
</evidence>
<dbReference type="PANTHER" id="PTHR43480:SF1">
    <property type="entry name" value="ACYL-[ACYL-CARRIER-PROTEIN]--UDP-N-ACETYLGLUCOSAMINE O-ACYLTRANSFERASE, MITOCHONDRIAL-RELATED"/>
    <property type="match status" value="1"/>
</dbReference>
<keyword evidence="5 7" id="KW-0012">Acyltransferase</keyword>
<dbReference type="GO" id="GO:0016020">
    <property type="term" value="C:membrane"/>
    <property type="evidence" value="ECO:0007669"/>
    <property type="project" value="GOC"/>
</dbReference>
<dbReference type="Pfam" id="PF00132">
    <property type="entry name" value="Hexapep"/>
    <property type="match status" value="2"/>
</dbReference>
<dbReference type="InterPro" id="IPR010137">
    <property type="entry name" value="Lipid_A_LpxA"/>
</dbReference>
<dbReference type="EMBL" id="DVLY01000015">
    <property type="protein sequence ID" value="HIT97337.1"/>
    <property type="molecule type" value="Genomic_DNA"/>
</dbReference>
<evidence type="ECO:0000256" key="3">
    <source>
        <dbReference type="ARBA" id="ARBA00022679"/>
    </source>
</evidence>
<accession>A0A9D1KSW1</accession>
<evidence type="ECO:0000256" key="5">
    <source>
        <dbReference type="ARBA" id="ARBA00023315"/>
    </source>
</evidence>
<organism evidence="7 8">
    <name type="scientific">Candidatus Merdimorpha stercoravium</name>
    <dbReference type="NCBI Taxonomy" id="2840863"/>
    <lineage>
        <taxon>Bacteria</taxon>
        <taxon>Pseudomonadati</taxon>
        <taxon>Bacteroidota</taxon>
        <taxon>Flavobacteriia</taxon>
        <taxon>Flavobacteriales</taxon>
        <taxon>Candidatus Merdimorpha</taxon>
    </lineage>
</organism>
<dbReference type="AlphaFoldDB" id="A0A9D1KSW1"/>
<reference evidence="7" key="2">
    <citation type="journal article" date="2021" name="PeerJ">
        <title>Extensive microbial diversity within the chicken gut microbiome revealed by metagenomics and culture.</title>
        <authorList>
            <person name="Gilroy R."/>
            <person name="Ravi A."/>
            <person name="Getino M."/>
            <person name="Pursley I."/>
            <person name="Horton D.L."/>
            <person name="Alikhan N.F."/>
            <person name="Baker D."/>
            <person name="Gharbi K."/>
            <person name="Hall N."/>
            <person name="Watson M."/>
            <person name="Adriaenssens E.M."/>
            <person name="Foster-Nyarko E."/>
            <person name="Jarju S."/>
            <person name="Secka A."/>
            <person name="Antonio M."/>
            <person name="Oren A."/>
            <person name="Chaudhuri R.R."/>
            <person name="La Ragione R."/>
            <person name="Hildebrand F."/>
            <person name="Pallen M.J."/>
        </authorList>
    </citation>
    <scope>NUCLEOTIDE SEQUENCE</scope>
    <source>
        <strain evidence="7">1383</strain>
    </source>
</reference>
<dbReference type="NCBIfam" id="NF003657">
    <property type="entry name" value="PRK05289.1"/>
    <property type="match status" value="1"/>
</dbReference>
<gene>
    <name evidence="7" type="primary">lpxA</name>
    <name evidence="7" type="ORF">IAC44_00705</name>
</gene>
<dbReference type="GO" id="GO:0009245">
    <property type="term" value="P:lipid A biosynthetic process"/>
    <property type="evidence" value="ECO:0007669"/>
    <property type="project" value="UniProtKB-KW"/>
</dbReference>
<evidence type="ECO:0000256" key="2">
    <source>
        <dbReference type="ARBA" id="ARBA00022556"/>
    </source>
</evidence>
<dbReference type="InterPro" id="IPR029098">
    <property type="entry name" value="Acetyltransf_C"/>
</dbReference>
<evidence type="ECO:0000256" key="4">
    <source>
        <dbReference type="ARBA" id="ARBA00023098"/>
    </source>
</evidence>
<evidence type="ECO:0000313" key="8">
    <source>
        <dbReference type="Proteomes" id="UP000824161"/>
    </source>
</evidence>
<dbReference type="InterPro" id="IPR011004">
    <property type="entry name" value="Trimer_LpxA-like_sf"/>
</dbReference>
<proteinExistence type="predicted"/>